<dbReference type="PANTHER" id="PTHR43273">
    <property type="entry name" value="ANAEROBIC SULFATASE-MATURATING ENZYME HOMOLOG ASLB-RELATED"/>
    <property type="match status" value="1"/>
</dbReference>
<dbReference type="NCBIfam" id="TIGR04085">
    <property type="entry name" value="rSAM_more_4Fe4S"/>
    <property type="match status" value="1"/>
</dbReference>
<dbReference type="InterPro" id="IPR007197">
    <property type="entry name" value="rSAM"/>
</dbReference>
<dbReference type="Proteomes" id="UP000283512">
    <property type="component" value="Unassembled WGS sequence"/>
</dbReference>
<gene>
    <name evidence="8" type="ORF">DW190_19915</name>
</gene>
<dbReference type="InterPro" id="IPR058240">
    <property type="entry name" value="rSAM_sf"/>
</dbReference>
<proteinExistence type="inferred from homology"/>
<dbReference type="EMBL" id="QRKD01000036">
    <property type="protein sequence ID" value="RHH85562.1"/>
    <property type="molecule type" value="Genomic_DNA"/>
</dbReference>
<dbReference type="Pfam" id="PF04055">
    <property type="entry name" value="Radical_SAM"/>
    <property type="match status" value="1"/>
</dbReference>
<dbReference type="CDD" id="cd01335">
    <property type="entry name" value="Radical_SAM"/>
    <property type="match status" value="1"/>
</dbReference>
<dbReference type="GO" id="GO:0051536">
    <property type="term" value="F:iron-sulfur cluster binding"/>
    <property type="evidence" value="ECO:0007669"/>
    <property type="project" value="UniProtKB-KW"/>
</dbReference>
<dbReference type="InterPro" id="IPR023885">
    <property type="entry name" value="4Fe4S-binding_SPASM_dom"/>
</dbReference>
<accession>A0A414YHE2</accession>
<evidence type="ECO:0000256" key="2">
    <source>
        <dbReference type="ARBA" id="ARBA00022691"/>
    </source>
</evidence>
<keyword evidence="3" id="KW-0479">Metal-binding</keyword>
<evidence type="ECO:0000259" key="7">
    <source>
        <dbReference type="PROSITE" id="PS51918"/>
    </source>
</evidence>
<dbReference type="SFLD" id="SFLDS00029">
    <property type="entry name" value="Radical_SAM"/>
    <property type="match status" value="1"/>
</dbReference>
<organism evidence="8 9">
    <name type="scientific">Bacteroides caccae</name>
    <dbReference type="NCBI Taxonomy" id="47678"/>
    <lineage>
        <taxon>Bacteria</taxon>
        <taxon>Pseudomonadati</taxon>
        <taxon>Bacteroidota</taxon>
        <taxon>Bacteroidia</taxon>
        <taxon>Bacteroidales</taxon>
        <taxon>Bacteroidaceae</taxon>
        <taxon>Bacteroides</taxon>
    </lineage>
</organism>
<feature type="domain" description="Radical SAM core" evidence="7">
    <location>
        <begin position="90"/>
        <end position="312"/>
    </location>
</feature>
<evidence type="ECO:0000256" key="4">
    <source>
        <dbReference type="ARBA" id="ARBA00023004"/>
    </source>
</evidence>
<comment type="caution">
    <text evidence="8">The sequence shown here is derived from an EMBL/GenBank/DDBJ whole genome shotgun (WGS) entry which is preliminary data.</text>
</comment>
<dbReference type="PROSITE" id="PS51918">
    <property type="entry name" value="RADICAL_SAM"/>
    <property type="match status" value="1"/>
</dbReference>
<dbReference type="UniPathway" id="UPA00782"/>
<dbReference type="PANTHER" id="PTHR43273:SF3">
    <property type="entry name" value="ANAEROBIC SULFATASE-MATURATING ENZYME HOMOLOG ASLB-RELATED"/>
    <property type="match status" value="1"/>
</dbReference>
<dbReference type="Gene3D" id="3.20.20.70">
    <property type="entry name" value="Aldolase class I"/>
    <property type="match status" value="1"/>
</dbReference>
<comment type="similarity">
    <text evidence="6">Belongs to the radical SAM superfamily. Anaerobic sulfatase-maturating enzyme family.</text>
</comment>
<dbReference type="GO" id="GO:0016491">
    <property type="term" value="F:oxidoreductase activity"/>
    <property type="evidence" value="ECO:0007669"/>
    <property type="project" value="InterPro"/>
</dbReference>
<dbReference type="SFLD" id="SFLDG01067">
    <property type="entry name" value="SPASM/twitch_domain_containing"/>
    <property type="match status" value="1"/>
</dbReference>
<reference evidence="8 9" key="1">
    <citation type="submission" date="2018-08" db="EMBL/GenBank/DDBJ databases">
        <title>A genome reference for cultivated species of the human gut microbiota.</title>
        <authorList>
            <person name="Zou Y."/>
            <person name="Xue W."/>
            <person name="Luo G."/>
        </authorList>
    </citation>
    <scope>NUCLEOTIDE SEQUENCE [LARGE SCALE GENOMIC DNA]</scope>
    <source>
        <strain evidence="8 9">AM16-49B</strain>
    </source>
</reference>
<evidence type="ECO:0000313" key="9">
    <source>
        <dbReference type="Proteomes" id="UP000283512"/>
    </source>
</evidence>
<sequence length="442" mass="51340">MMNYRKSSYTITVCVDEKDKQYMLIHGYTGAIDLVSEQLLVTLNSFSNENEFEPEILQVLIDRGYLTEKTEEEEQEYFKRLATALFRKETLMQKGFTFLVTYNCNFCCPYCYEKDISAEKAVFTKEMVDKAYRAITEISSDERLCAKNITLYGGEPLLKENKEIVFYIVKRGKEYDFTFSAISNGYDLDYYEDLLSPEYIKQIQITIDGISQRHNQRRIHRYGIPTFDKIVNNIGLALNKGVQVCVRVNTDKNNANDLEELQRVFTDLHYMDNALFSVDSALLKSYSDDTKNIYQYFSEKEFIAWHKTHNLKISCQDYGTYRRIYSAIKQAKPLAFRPIFCGAQTSGFVLDPLGNIYTCWEVVNRKEHCIGSYMANDEIVWNTDILDKWRQVHIIHNASCSKCKYALLCGGGCPALNFTEHHCIHMEDIVRYAATKAYLSTK</sequence>
<keyword evidence="2" id="KW-0949">S-adenosyl-L-methionine</keyword>
<dbReference type="GO" id="GO:0046872">
    <property type="term" value="F:metal ion binding"/>
    <property type="evidence" value="ECO:0007669"/>
    <property type="project" value="UniProtKB-KW"/>
</dbReference>
<dbReference type="SUPFAM" id="SSF102114">
    <property type="entry name" value="Radical SAM enzymes"/>
    <property type="match status" value="1"/>
</dbReference>
<evidence type="ECO:0000256" key="6">
    <source>
        <dbReference type="ARBA" id="ARBA00023601"/>
    </source>
</evidence>
<evidence type="ECO:0000256" key="3">
    <source>
        <dbReference type="ARBA" id="ARBA00022723"/>
    </source>
</evidence>
<protein>
    <submittedName>
        <fullName evidence="8">SPASM domain-containing protein</fullName>
    </submittedName>
</protein>
<evidence type="ECO:0000313" key="8">
    <source>
        <dbReference type="EMBL" id="RHH85562.1"/>
    </source>
</evidence>
<evidence type="ECO:0000256" key="5">
    <source>
        <dbReference type="ARBA" id="ARBA00023014"/>
    </source>
</evidence>
<keyword evidence="5" id="KW-0411">Iron-sulfur</keyword>
<keyword evidence="4" id="KW-0408">Iron</keyword>
<name>A0A414YHE2_9BACE</name>
<dbReference type="InterPro" id="IPR013785">
    <property type="entry name" value="Aldolase_TIM"/>
</dbReference>
<evidence type="ECO:0000256" key="1">
    <source>
        <dbReference type="ARBA" id="ARBA00001966"/>
    </source>
</evidence>
<dbReference type="AlphaFoldDB" id="A0A414YHE2"/>
<dbReference type="InterPro" id="IPR023867">
    <property type="entry name" value="Sulphatase_maturase_rSAM"/>
</dbReference>
<comment type="cofactor">
    <cofactor evidence="1">
        <name>[4Fe-4S] cluster</name>
        <dbReference type="ChEBI" id="CHEBI:49883"/>
    </cofactor>
</comment>